<keyword evidence="3" id="KW-1003">Cell membrane</keyword>
<dbReference type="Gene3D" id="3.30.70.100">
    <property type="match status" value="1"/>
</dbReference>
<dbReference type="Gene3D" id="1.10.287.1260">
    <property type="match status" value="1"/>
</dbReference>
<evidence type="ECO:0000259" key="10">
    <source>
        <dbReference type="Pfam" id="PF21088"/>
    </source>
</evidence>
<feature type="transmembrane region" description="Helical" evidence="7">
    <location>
        <begin position="136"/>
        <end position="153"/>
    </location>
</feature>
<comment type="similarity">
    <text evidence="2">Belongs to the MscS (TC 1.A.23) family.</text>
</comment>
<sequence>MDSTLLDRVYYHNTVLDYLIAIGIIVVGLLLAKSFKHLFLQRVKNWAHHTKTNLDDFIVDSIDRFLVPALYFAIIYAGIHFLTLSEKVQNVLRVASTIVITFLFVRLISSTILLLLRSYVRRQERGEEKVKQLGGLMLIINAVIWVIGLLFLFDNMGYNVTTIVTGLGIGGIAIALAAQNILGDVFNYFVIFFDRPFETGDFIVIDEKAGTVDYIGIKTTRVKSLSGEQLVFSNSDLTNSRIHNYKQMMRRRVVFKLGVIYQTSLENVKLIPSLLEEIVKEQRPVQFDRAHFMSYGDSSLDYEVVYYVLDSDYNKYMDIHQSINFKIFEEFQKRGIEFAYPTRTLFMVQENAEAGAGASPASPLE</sequence>
<dbReference type="InterPro" id="IPR011066">
    <property type="entry name" value="MscS_channel_C_sf"/>
</dbReference>
<dbReference type="SUPFAM" id="SSF82689">
    <property type="entry name" value="Mechanosensitive channel protein MscS (YggB), C-terminal domain"/>
    <property type="match status" value="1"/>
</dbReference>
<feature type="transmembrane region" description="Helical" evidence="7">
    <location>
        <begin position="94"/>
        <end position="116"/>
    </location>
</feature>
<dbReference type="SUPFAM" id="SSF50182">
    <property type="entry name" value="Sm-like ribonucleoproteins"/>
    <property type="match status" value="1"/>
</dbReference>
<dbReference type="InterPro" id="IPR049142">
    <property type="entry name" value="MS_channel_1st"/>
</dbReference>
<dbReference type="AlphaFoldDB" id="A0A839GE94"/>
<feature type="domain" description="Mechanosensitive ion channel MscS" evidence="8">
    <location>
        <begin position="180"/>
        <end position="246"/>
    </location>
</feature>
<keyword evidence="12" id="KW-1185">Reference proteome</keyword>
<dbReference type="PANTHER" id="PTHR30566:SF25">
    <property type="entry name" value="INNER MEMBRANE PROTEIN"/>
    <property type="match status" value="1"/>
</dbReference>
<dbReference type="RefSeq" id="WP_066833808.1">
    <property type="nucleotide sequence ID" value="NZ_JACJIQ010000005.1"/>
</dbReference>
<comment type="subcellular location">
    <subcellularLocation>
        <location evidence="1">Cell membrane</location>
        <topology evidence="1">Multi-pass membrane protein</topology>
    </subcellularLocation>
</comment>
<evidence type="ECO:0000256" key="6">
    <source>
        <dbReference type="ARBA" id="ARBA00023136"/>
    </source>
</evidence>
<evidence type="ECO:0000256" key="4">
    <source>
        <dbReference type="ARBA" id="ARBA00022692"/>
    </source>
</evidence>
<dbReference type="InterPro" id="IPR023408">
    <property type="entry name" value="MscS_beta-dom_sf"/>
</dbReference>
<dbReference type="PANTHER" id="PTHR30566">
    <property type="entry name" value="YNAI-RELATED MECHANOSENSITIVE ION CHANNEL"/>
    <property type="match status" value="1"/>
</dbReference>
<gene>
    <name evidence="11" type="ORF">FHS90_001468</name>
</gene>
<evidence type="ECO:0000256" key="7">
    <source>
        <dbReference type="SAM" id="Phobius"/>
    </source>
</evidence>
<dbReference type="Pfam" id="PF00924">
    <property type="entry name" value="MS_channel_2nd"/>
    <property type="match status" value="1"/>
</dbReference>
<name>A0A839GE94_9BACT</name>
<evidence type="ECO:0000259" key="8">
    <source>
        <dbReference type="Pfam" id="PF00924"/>
    </source>
</evidence>
<evidence type="ECO:0000313" key="12">
    <source>
        <dbReference type="Proteomes" id="UP000563094"/>
    </source>
</evidence>
<dbReference type="InterPro" id="IPR006685">
    <property type="entry name" value="MscS_channel_2nd"/>
</dbReference>
<feature type="domain" description="Mechanosensitive ion channel transmembrane helices 2/3" evidence="10">
    <location>
        <begin position="139"/>
        <end position="179"/>
    </location>
</feature>
<dbReference type="GO" id="GO:0005886">
    <property type="term" value="C:plasma membrane"/>
    <property type="evidence" value="ECO:0007669"/>
    <property type="project" value="UniProtKB-SubCell"/>
</dbReference>
<reference evidence="11 12" key="1">
    <citation type="submission" date="2020-08" db="EMBL/GenBank/DDBJ databases">
        <title>Genomic Encyclopedia of Type Strains, Phase IV (KMG-IV): sequencing the most valuable type-strain genomes for metagenomic binning, comparative biology and taxonomic classification.</title>
        <authorList>
            <person name="Goeker M."/>
        </authorList>
    </citation>
    <scope>NUCLEOTIDE SEQUENCE [LARGE SCALE GENOMIC DNA]</scope>
    <source>
        <strain evidence="11 12">DSM 29854</strain>
    </source>
</reference>
<evidence type="ECO:0000256" key="1">
    <source>
        <dbReference type="ARBA" id="ARBA00004651"/>
    </source>
</evidence>
<evidence type="ECO:0000259" key="9">
    <source>
        <dbReference type="Pfam" id="PF21082"/>
    </source>
</evidence>
<dbReference type="InterPro" id="IPR010920">
    <property type="entry name" value="LSM_dom_sf"/>
</dbReference>
<keyword evidence="6 7" id="KW-0472">Membrane</keyword>
<feature type="domain" description="Mechanosensitive ion channel MscS C-terminal" evidence="9">
    <location>
        <begin position="253"/>
        <end position="338"/>
    </location>
</feature>
<protein>
    <submittedName>
        <fullName evidence="11">Small-conductance mechanosensitive channel</fullName>
    </submittedName>
</protein>
<keyword evidence="4 7" id="KW-0812">Transmembrane</keyword>
<proteinExistence type="inferred from homology"/>
<comment type="caution">
    <text evidence="11">The sequence shown here is derived from an EMBL/GenBank/DDBJ whole genome shotgun (WGS) entry which is preliminary data.</text>
</comment>
<evidence type="ECO:0000256" key="2">
    <source>
        <dbReference type="ARBA" id="ARBA00008017"/>
    </source>
</evidence>
<feature type="transmembrane region" description="Helical" evidence="7">
    <location>
        <begin position="159"/>
        <end position="178"/>
    </location>
</feature>
<dbReference type="EMBL" id="JACJIQ010000005">
    <property type="protein sequence ID" value="MBA9076760.1"/>
    <property type="molecule type" value="Genomic_DNA"/>
</dbReference>
<feature type="transmembrane region" description="Helical" evidence="7">
    <location>
        <begin position="15"/>
        <end position="32"/>
    </location>
</feature>
<dbReference type="InterPro" id="IPR011014">
    <property type="entry name" value="MscS_channel_TM-2"/>
</dbReference>
<feature type="transmembrane region" description="Helical" evidence="7">
    <location>
        <begin position="65"/>
        <end position="82"/>
    </location>
</feature>
<dbReference type="InterPro" id="IPR049278">
    <property type="entry name" value="MS_channel_C"/>
</dbReference>
<keyword evidence="5 7" id="KW-1133">Transmembrane helix</keyword>
<dbReference type="Gene3D" id="2.30.30.60">
    <property type="match status" value="1"/>
</dbReference>
<dbReference type="SUPFAM" id="SSF82861">
    <property type="entry name" value="Mechanosensitive channel protein MscS (YggB), transmembrane region"/>
    <property type="match status" value="1"/>
</dbReference>
<dbReference type="Pfam" id="PF21088">
    <property type="entry name" value="MS_channel_1st"/>
    <property type="match status" value="1"/>
</dbReference>
<evidence type="ECO:0000313" key="11">
    <source>
        <dbReference type="EMBL" id="MBA9076760.1"/>
    </source>
</evidence>
<evidence type="ECO:0000256" key="3">
    <source>
        <dbReference type="ARBA" id="ARBA00022475"/>
    </source>
</evidence>
<dbReference type="GO" id="GO:0008381">
    <property type="term" value="F:mechanosensitive monoatomic ion channel activity"/>
    <property type="evidence" value="ECO:0007669"/>
    <property type="project" value="UniProtKB-ARBA"/>
</dbReference>
<organism evidence="11 12">
    <name type="scientific">Rufibacter quisquiliarum</name>
    <dbReference type="NCBI Taxonomy" id="1549639"/>
    <lineage>
        <taxon>Bacteria</taxon>
        <taxon>Pseudomonadati</taxon>
        <taxon>Bacteroidota</taxon>
        <taxon>Cytophagia</taxon>
        <taxon>Cytophagales</taxon>
        <taxon>Hymenobacteraceae</taxon>
        <taxon>Rufibacter</taxon>
    </lineage>
</organism>
<accession>A0A839GE94</accession>
<evidence type="ECO:0000256" key="5">
    <source>
        <dbReference type="ARBA" id="ARBA00022989"/>
    </source>
</evidence>
<dbReference type="Proteomes" id="UP000563094">
    <property type="component" value="Unassembled WGS sequence"/>
</dbReference>
<dbReference type="Pfam" id="PF21082">
    <property type="entry name" value="MS_channel_3rd"/>
    <property type="match status" value="1"/>
</dbReference>